<organism evidence="1 2">
    <name type="scientific">Coprinellus micaceus</name>
    <name type="common">Glistening ink-cap mushroom</name>
    <name type="synonym">Coprinus micaceus</name>
    <dbReference type="NCBI Taxonomy" id="71717"/>
    <lineage>
        <taxon>Eukaryota</taxon>
        <taxon>Fungi</taxon>
        <taxon>Dikarya</taxon>
        <taxon>Basidiomycota</taxon>
        <taxon>Agaricomycotina</taxon>
        <taxon>Agaricomycetes</taxon>
        <taxon>Agaricomycetidae</taxon>
        <taxon>Agaricales</taxon>
        <taxon>Agaricineae</taxon>
        <taxon>Psathyrellaceae</taxon>
        <taxon>Coprinellus</taxon>
    </lineage>
</organism>
<protein>
    <submittedName>
        <fullName evidence="1">Uncharacterized protein</fullName>
    </submittedName>
</protein>
<evidence type="ECO:0000313" key="2">
    <source>
        <dbReference type="Proteomes" id="UP000298030"/>
    </source>
</evidence>
<proteinExistence type="predicted"/>
<comment type="caution">
    <text evidence="1">The sequence shown here is derived from an EMBL/GenBank/DDBJ whole genome shotgun (WGS) entry which is preliminary data.</text>
</comment>
<dbReference type="AlphaFoldDB" id="A0A4Y7T3X5"/>
<sequence>MGRLTVNPISRVGAPPRLRAATVEGPDGVVMINKTRVLKLSTLMENSGNFRVARGNSSDSRVGTGTIGEGSGNVAWPTWTQLKICAQSAALTKVSEG</sequence>
<name>A0A4Y7T3X5_COPMI</name>
<accession>A0A4Y7T3X5</accession>
<evidence type="ECO:0000313" key="1">
    <source>
        <dbReference type="EMBL" id="TEB28654.1"/>
    </source>
</evidence>
<gene>
    <name evidence="1" type="ORF">FA13DRAFT_1735489</name>
</gene>
<dbReference type="Proteomes" id="UP000298030">
    <property type="component" value="Unassembled WGS sequence"/>
</dbReference>
<keyword evidence="2" id="KW-1185">Reference proteome</keyword>
<dbReference type="EMBL" id="QPFP01000031">
    <property type="protein sequence ID" value="TEB28654.1"/>
    <property type="molecule type" value="Genomic_DNA"/>
</dbReference>
<reference evidence="1 2" key="1">
    <citation type="journal article" date="2019" name="Nat. Ecol. Evol.">
        <title>Megaphylogeny resolves global patterns of mushroom evolution.</title>
        <authorList>
            <person name="Varga T."/>
            <person name="Krizsan K."/>
            <person name="Foldi C."/>
            <person name="Dima B."/>
            <person name="Sanchez-Garcia M."/>
            <person name="Sanchez-Ramirez S."/>
            <person name="Szollosi G.J."/>
            <person name="Szarkandi J.G."/>
            <person name="Papp V."/>
            <person name="Albert L."/>
            <person name="Andreopoulos W."/>
            <person name="Angelini C."/>
            <person name="Antonin V."/>
            <person name="Barry K.W."/>
            <person name="Bougher N.L."/>
            <person name="Buchanan P."/>
            <person name="Buyck B."/>
            <person name="Bense V."/>
            <person name="Catcheside P."/>
            <person name="Chovatia M."/>
            <person name="Cooper J."/>
            <person name="Damon W."/>
            <person name="Desjardin D."/>
            <person name="Finy P."/>
            <person name="Geml J."/>
            <person name="Haridas S."/>
            <person name="Hughes K."/>
            <person name="Justo A."/>
            <person name="Karasinski D."/>
            <person name="Kautmanova I."/>
            <person name="Kiss B."/>
            <person name="Kocsube S."/>
            <person name="Kotiranta H."/>
            <person name="LaButti K.M."/>
            <person name="Lechner B.E."/>
            <person name="Liimatainen K."/>
            <person name="Lipzen A."/>
            <person name="Lukacs Z."/>
            <person name="Mihaltcheva S."/>
            <person name="Morgado L.N."/>
            <person name="Niskanen T."/>
            <person name="Noordeloos M.E."/>
            <person name="Ohm R.A."/>
            <person name="Ortiz-Santana B."/>
            <person name="Ovrebo C."/>
            <person name="Racz N."/>
            <person name="Riley R."/>
            <person name="Savchenko A."/>
            <person name="Shiryaev A."/>
            <person name="Soop K."/>
            <person name="Spirin V."/>
            <person name="Szebenyi C."/>
            <person name="Tomsovsky M."/>
            <person name="Tulloss R.E."/>
            <person name="Uehling J."/>
            <person name="Grigoriev I.V."/>
            <person name="Vagvolgyi C."/>
            <person name="Papp T."/>
            <person name="Martin F.M."/>
            <person name="Miettinen O."/>
            <person name="Hibbett D.S."/>
            <person name="Nagy L.G."/>
        </authorList>
    </citation>
    <scope>NUCLEOTIDE SEQUENCE [LARGE SCALE GENOMIC DNA]</scope>
    <source>
        <strain evidence="1 2">FP101781</strain>
    </source>
</reference>